<evidence type="ECO:0000313" key="2">
    <source>
        <dbReference type="Proteomes" id="UP000010301"/>
    </source>
</evidence>
<keyword evidence="2" id="KW-1185">Reference proteome</keyword>
<dbReference type="EMBL" id="ACFG01000030">
    <property type="protein sequence ID" value="EEH63926.1"/>
    <property type="molecule type" value="Genomic_DNA"/>
</dbReference>
<dbReference type="InterPro" id="IPR021412">
    <property type="entry name" value="DUF3052"/>
</dbReference>
<dbReference type="AlphaFoldDB" id="C0W067"/>
<organism evidence="1 2">
    <name type="scientific">Gleimia coleocanis DSM 15436</name>
    <dbReference type="NCBI Taxonomy" id="525245"/>
    <lineage>
        <taxon>Bacteria</taxon>
        <taxon>Bacillati</taxon>
        <taxon>Actinomycetota</taxon>
        <taxon>Actinomycetes</taxon>
        <taxon>Actinomycetales</taxon>
        <taxon>Actinomycetaceae</taxon>
        <taxon>Gleimia</taxon>
    </lineage>
</organism>
<name>C0W067_9ACTO</name>
<gene>
    <name evidence="1" type="ORF">HMPREF0044_0945</name>
</gene>
<protein>
    <recommendedName>
        <fullName evidence="3">DUF3052 domain-containing protein</fullName>
    </recommendedName>
</protein>
<proteinExistence type="predicted"/>
<sequence>MLLINAHQVFRTQIIVMLKRVKIIQFYNPINAAKTKSNTCNIDFVTDISIPETAGVKAAGSLGFKTGQVVQEFYWDNDVDESLREAIAEATGEELVDVDFNDVVDGVLIWWRADDAEEEDLTDVLLDVIGNLDEGGDVWVLTPKSGSFGHVQPADIQDAAKLAGLKPTSATKVAPAWAGMRLVATGRK</sequence>
<dbReference type="HOGENOM" id="CLU_1438251_0_0_11"/>
<evidence type="ECO:0008006" key="3">
    <source>
        <dbReference type="Google" id="ProtNLM"/>
    </source>
</evidence>
<comment type="caution">
    <text evidence="1">The sequence shown here is derived from an EMBL/GenBank/DDBJ whole genome shotgun (WGS) entry which is preliminary data.</text>
</comment>
<evidence type="ECO:0000313" key="1">
    <source>
        <dbReference type="EMBL" id="EEH63926.1"/>
    </source>
</evidence>
<reference evidence="1 2" key="1">
    <citation type="submission" date="2009-01" db="EMBL/GenBank/DDBJ databases">
        <authorList>
            <person name="Qin X."/>
            <person name="Bachman B."/>
            <person name="Battles P."/>
            <person name="Bell A."/>
            <person name="Bess C."/>
            <person name="Bickham C."/>
            <person name="Chaboub L."/>
            <person name="Chen D."/>
            <person name="Coyle M."/>
            <person name="Deiros D.R."/>
            <person name="Dinh H."/>
            <person name="Forbes L."/>
            <person name="Fowler G."/>
            <person name="Francisco L."/>
            <person name="Fu Q."/>
            <person name="Gubbala S."/>
            <person name="Hale W."/>
            <person name="Han Y."/>
            <person name="Hemphill L."/>
            <person name="Highlander S.K."/>
            <person name="Hirani K."/>
            <person name="Hogues M."/>
            <person name="Jackson L."/>
            <person name="Jakkamsetti A."/>
            <person name="Javaid M."/>
            <person name="Jiang H."/>
            <person name="Korchina V."/>
            <person name="Kovar C."/>
            <person name="Lara F."/>
            <person name="Lee S."/>
            <person name="Mata R."/>
            <person name="Mathew T."/>
            <person name="Moen C."/>
            <person name="Morales K."/>
            <person name="Munidasa M."/>
            <person name="Nazareth L."/>
            <person name="Ngo R."/>
            <person name="Nguyen L."/>
            <person name="Okwuonu G."/>
            <person name="Ongeri F."/>
            <person name="Patil S."/>
            <person name="Petrosino J."/>
            <person name="Pham C."/>
            <person name="Pham P."/>
            <person name="Pu L.-L."/>
            <person name="Puazo M."/>
            <person name="Raj R."/>
            <person name="Reid J."/>
            <person name="Rouhana J."/>
            <person name="Saada N."/>
            <person name="Shang Y."/>
            <person name="Simmons D."/>
            <person name="Thornton R."/>
            <person name="Warren J."/>
            <person name="Weissenberger G."/>
            <person name="Zhang J."/>
            <person name="Zhang L."/>
            <person name="Zhou C."/>
            <person name="Zhu D."/>
            <person name="Muzny D."/>
            <person name="Worley K."/>
            <person name="Gibbs R."/>
        </authorList>
    </citation>
    <scope>NUCLEOTIDE SEQUENCE [LARGE SCALE GENOMIC DNA]</scope>
    <source>
        <strain evidence="1 2">DSM 15436</strain>
    </source>
</reference>
<dbReference type="Proteomes" id="UP000010301">
    <property type="component" value="Unassembled WGS sequence"/>
</dbReference>
<dbReference type="Pfam" id="PF11253">
    <property type="entry name" value="DUF3052"/>
    <property type="match status" value="1"/>
</dbReference>
<dbReference type="eggNOG" id="ENOG5031Y1M">
    <property type="taxonomic scope" value="Bacteria"/>
</dbReference>
<dbReference type="STRING" id="525245.HMPREF0044_0945"/>
<accession>C0W067</accession>